<protein>
    <recommendedName>
        <fullName evidence="2">SAM domain-containing protein</fullName>
    </recommendedName>
</protein>
<feature type="compositionally biased region" description="Basic and acidic residues" evidence="1">
    <location>
        <begin position="31"/>
        <end position="111"/>
    </location>
</feature>
<evidence type="ECO:0000313" key="4">
    <source>
        <dbReference type="EnsemblProtists" id="EKX42053"/>
    </source>
</evidence>
<dbReference type="Proteomes" id="UP000011087">
    <property type="component" value="Unassembled WGS sequence"/>
</dbReference>
<keyword evidence="5" id="KW-1185">Reference proteome</keyword>
<reference evidence="3 5" key="1">
    <citation type="journal article" date="2012" name="Nature">
        <title>Algal genomes reveal evolutionary mosaicism and the fate of nucleomorphs.</title>
        <authorList>
            <consortium name="DOE Joint Genome Institute"/>
            <person name="Curtis B.A."/>
            <person name="Tanifuji G."/>
            <person name="Burki F."/>
            <person name="Gruber A."/>
            <person name="Irimia M."/>
            <person name="Maruyama S."/>
            <person name="Arias M.C."/>
            <person name="Ball S.G."/>
            <person name="Gile G.H."/>
            <person name="Hirakawa Y."/>
            <person name="Hopkins J.F."/>
            <person name="Kuo A."/>
            <person name="Rensing S.A."/>
            <person name="Schmutz J."/>
            <person name="Symeonidi A."/>
            <person name="Elias M."/>
            <person name="Eveleigh R.J."/>
            <person name="Herman E.K."/>
            <person name="Klute M.J."/>
            <person name="Nakayama T."/>
            <person name="Obornik M."/>
            <person name="Reyes-Prieto A."/>
            <person name="Armbrust E.V."/>
            <person name="Aves S.J."/>
            <person name="Beiko R.G."/>
            <person name="Coutinho P."/>
            <person name="Dacks J.B."/>
            <person name="Durnford D.G."/>
            <person name="Fast N.M."/>
            <person name="Green B.R."/>
            <person name="Grisdale C.J."/>
            <person name="Hempel F."/>
            <person name="Henrissat B."/>
            <person name="Hoppner M.P."/>
            <person name="Ishida K."/>
            <person name="Kim E."/>
            <person name="Koreny L."/>
            <person name="Kroth P.G."/>
            <person name="Liu Y."/>
            <person name="Malik S.B."/>
            <person name="Maier U.G."/>
            <person name="McRose D."/>
            <person name="Mock T."/>
            <person name="Neilson J.A."/>
            <person name="Onodera N.T."/>
            <person name="Poole A.M."/>
            <person name="Pritham E.J."/>
            <person name="Richards T.A."/>
            <person name="Rocap G."/>
            <person name="Roy S.W."/>
            <person name="Sarai C."/>
            <person name="Schaack S."/>
            <person name="Shirato S."/>
            <person name="Slamovits C.H."/>
            <person name="Spencer D.F."/>
            <person name="Suzuki S."/>
            <person name="Worden A.Z."/>
            <person name="Zauner S."/>
            <person name="Barry K."/>
            <person name="Bell C."/>
            <person name="Bharti A.K."/>
            <person name="Crow J.A."/>
            <person name="Grimwood J."/>
            <person name="Kramer R."/>
            <person name="Lindquist E."/>
            <person name="Lucas S."/>
            <person name="Salamov A."/>
            <person name="McFadden G.I."/>
            <person name="Lane C.E."/>
            <person name="Keeling P.J."/>
            <person name="Gray M.W."/>
            <person name="Grigoriev I.V."/>
            <person name="Archibald J.M."/>
        </authorList>
    </citation>
    <scope>NUCLEOTIDE SEQUENCE</scope>
    <source>
        <strain evidence="3 5">CCMP2712</strain>
    </source>
</reference>
<dbReference type="InterPro" id="IPR013761">
    <property type="entry name" value="SAM/pointed_sf"/>
</dbReference>
<accession>L1J0J2</accession>
<feature type="compositionally biased region" description="Basic and acidic residues" evidence="1">
    <location>
        <begin position="1"/>
        <end position="25"/>
    </location>
</feature>
<sequence>MAEMEMKRAEEKAAARSKEYEEYMERRKKGEGKAEYPEEVKDTLRWGKDDDKGKKDGRPNKKDRGRAPNEKTHRLPEVSEVPAKRHNDEIVFERELKEEGKRNAAGRKYEPEAEEEEEEVENRNEVEEWLTNHGLPQYAKAFEEEGWDTMDSVYTMTEVGRRARATPHADMLDLGMKKGHPWAEAQPHAWDDYERRDGGSGLHTSVRTRYGPGGSSKLADAGGLGAFLMGGDEEEEDYAPAHRRLQARKEQIISELEELRREHIKRSR</sequence>
<dbReference type="AlphaFoldDB" id="L1J0J2"/>
<reference evidence="4" key="3">
    <citation type="submission" date="2016-03" db="UniProtKB">
        <authorList>
            <consortium name="EnsemblProtists"/>
        </authorList>
    </citation>
    <scope>IDENTIFICATION</scope>
</reference>
<dbReference type="GeneID" id="17298674"/>
<evidence type="ECO:0000259" key="2">
    <source>
        <dbReference type="Pfam" id="PF07647"/>
    </source>
</evidence>
<dbReference type="PaxDb" id="55529-EKX42053"/>
<feature type="domain" description="SAM" evidence="2">
    <location>
        <begin position="121"/>
        <end position="158"/>
    </location>
</feature>
<dbReference type="RefSeq" id="XP_005829033.1">
    <property type="nucleotide sequence ID" value="XM_005828976.1"/>
</dbReference>
<organism evidence="3">
    <name type="scientific">Guillardia theta (strain CCMP2712)</name>
    <name type="common">Cryptophyte</name>
    <dbReference type="NCBI Taxonomy" id="905079"/>
    <lineage>
        <taxon>Eukaryota</taxon>
        <taxon>Cryptophyceae</taxon>
        <taxon>Pyrenomonadales</taxon>
        <taxon>Geminigeraceae</taxon>
        <taxon>Guillardia</taxon>
    </lineage>
</organism>
<dbReference type="Gene3D" id="1.10.150.50">
    <property type="entry name" value="Transcription Factor, Ets-1"/>
    <property type="match status" value="1"/>
</dbReference>
<dbReference type="EMBL" id="JH993019">
    <property type="protein sequence ID" value="EKX42053.1"/>
    <property type="molecule type" value="Genomic_DNA"/>
</dbReference>
<dbReference type="KEGG" id="gtt:GUITHDRAFT_141525"/>
<evidence type="ECO:0000313" key="5">
    <source>
        <dbReference type="Proteomes" id="UP000011087"/>
    </source>
</evidence>
<name>L1J0J2_GUITC</name>
<evidence type="ECO:0000313" key="3">
    <source>
        <dbReference type="EMBL" id="EKX42053.1"/>
    </source>
</evidence>
<feature type="region of interest" description="Disordered" evidence="1">
    <location>
        <begin position="1"/>
        <end position="126"/>
    </location>
</feature>
<dbReference type="EnsemblProtists" id="EKX42053">
    <property type="protein sequence ID" value="EKX42053"/>
    <property type="gene ID" value="GUITHDRAFT_141525"/>
</dbReference>
<dbReference type="SUPFAM" id="SSF47769">
    <property type="entry name" value="SAM/Pointed domain"/>
    <property type="match status" value="1"/>
</dbReference>
<proteinExistence type="predicted"/>
<dbReference type="HOGENOM" id="CLU_1039937_0_0_1"/>
<dbReference type="OrthoDB" id="1919336at2759"/>
<dbReference type="InterPro" id="IPR001660">
    <property type="entry name" value="SAM"/>
</dbReference>
<reference evidence="5" key="2">
    <citation type="submission" date="2012-11" db="EMBL/GenBank/DDBJ databases">
        <authorList>
            <person name="Kuo A."/>
            <person name="Curtis B.A."/>
            <person name="Tanifuji G."/>
            <person name="Burki F."/>
            <person name="Gruber A."/>
            <person name="Irimia M."/>
            <person name="Maruyama S."/>
            <person name="Arias M.C."/>
            <person name="Ball S.G."/>
            <person name="Gile G.H."/>
            <person name="Hirakawa Y."/>
            <person name="Hopkins J.F."/>
            <person name="Rensing S.A."/>
            <person name="Schmutz J."/>
            <person name="Symeonidi A."/>
            <person name="Elias M."/>
            <person name="Eveleigh R.J."/>
            <person name="Herman E.K."/>
            <person name="Klute M.J."/>
            <person name="Nakayama T."/>
            <person name="Obornik M."/>
            <person name="Reyes-Prieto A."/>
            <person name="Armbrust E.V."/>
            <person name="Aves S.J."/>
            <person name="Beiko R.G."/>
            <person name="Coutinho P."/>
            <person name="Dacks J.B."/>
            <person name="Durnford D.G."/>
            <person name="Fast N.M."/>
            <person name="Green B.R."/>
            <person name="Grisdale C."/>
            <person name="Hempe F."/>
            <person name="Henrissat B."/>
            <person name="Hoppner M.P."/>
            <person name="Ishida K.-I."/>
            <person name="Kim E."/>
            <person name="Koreny L."/>
            <person name="Kroth P.G."/>
            <person name="Liu Y."/>
            <person name="Malik S.-B."/>
            <person name="Maier U.G."/>
            <person name="McRose D."/>
            <person name="Mock T."/>
            <person name="Neilson J.A."/>
            <person name="Onodera N.T."/>
            <person name="Poole A.M."/>
            <person name="Pritham E.J."/>
            <person name="Richards T.A."/>
            <person name="Rocap G."/>
            <person name="Roy S.W."/>
            <person name="Sarai C."/>
            <person name="Schaack S."/>
            <person name="Shirato S."/>
            <person name="Slamovits C.H."/>
            <person name="Spencer D.F."/>
            <person name="Suzuki S."/>
            <person name="Worden A.Z."/>
            <person name="Zauner S."/>
            <person name="Barry K."/>
            <person name="Bell C."/>
            <person name="Bharti A.K."/>
            <person name="Crow J.A."/>
            <person name="Grimwood J."/>
            <person name="Kramer R."/>
            <person name="Lindquist E."/>
            <person name="Lucas S."/>
            <person name="Salamov A."/>
            <person name="McFadden G.I."/>
            <person name="Lane C.E."/>
            <person name="Keeling P.J."/>
            <person name="Gray M.W."/>
            <person name="Grigoriev I.V."/>
            <person name="Archibald J.M."/>
        </authorList>
    </citation>
    <scope>NUCLEOTIDE SEQUENCE</scope>
    <source>
        <strain evidence="5">CCMP2712</strain>
    </source>
</reference>
<gene>
    <name evidence="3" type="ORF">GUITHDRAFT_141525</name>
</gene>
<dbReference type="Pfam" id="PF07647">
    <property type="entry name" value="SAM_2"/>
    <property type="match status" value="1"/>
</dbReference>
<evidence type="ECO:0000256" key="1">
    <source>
        <dbReference type="SAM" id="MobiDB-lite"/>
    </source>
</evidence>